<protein>
    <submittedName>
        <fullName evidence="2">Uncharacterized protein</fullName>
    </submittedName>
</protein>
<accession>X8CQ14</accession>
<feature type="region of interest" description="Disordered" evidence="1">
    <location>
        <begin position="1"/>
        <end position="21"/>
    </location>
</feature>
<sequence>MHVRTARGGARTADGQASRRTAAAIRSSLAVSATRTCCAPRGP</sequence>
<gene>
    <name evidence="2" type="ORF">I550_1078</name>
</gene>
<evidence type="ECO:0000313" key="3">
    <source>
        <dbReference type="Proteomes" id="UP000020825"/>
    </source>
</evidence>
<proteinExistence type="predicted"/>
<dbReference type="EMBL" id="JAOG01000001">
    <property type="protein sequence ID" value="EUA57946.1"/>
    <property type="molecule type" value="Genomic_DNA"/>
</dbReference>
<comment type="caution">
    <text evidence="2">The sequence shown here is derived from an EMBL/GenBank/DDBJ whole genome shotgun (WGS) entry which is preliminary data.</text>
</comment>
<evidence type="ECO:0000256" key="1">
    <source>
        <dbReference type="SAM" id="MobiDB-lite"/>
    </source>
</evidence>
<dbReference type="AlphaFoldDB" id="X8CQ14"/>
<name>X8CQ14_MYCIT</name>
<organism evidence="2 3">
    <name type="scientific">Mycobacterium intracellulare 1956</name>
    <dbReference type="NCBI Taxonomy" id="1299331"/>
    <lineage>
        <taxon>Bacteria</taxon>
        <taxon>Bacillati</taxon>
        <taxon>Actinomycetota</taxon>
        <taxon>Actinomycetes</taxon>
        <taxon>Mycobacteriales</taxon>
        <taxon>Mycobacteriaceae</taxon>
        <taxon>Mycobacterium</taxon>
        <taxon>Mycobacterium avium complex (MAC)</taxon>
    </lineage>
</organism>
<reference evidence="2 3" key="1">
    <citation type="submission" date="2013-12" db="EMBL/GenBank/DDBJ databases">
        <authorList>
            <person name="Zelazny A."/>
            <person name="Olivier K."/>
            <person name="Holland S."/>
            <person name="Lenaerts A."/>
            <person name="Ordway D."/>
            <person name="DeGroote M.A."/>
            <person name="Parker T."/>
            <person name="Sizemore C."/>
            <person name="Tallon L.J."/>
            <person name="Sadzewicz L.K."/>
            <person name="Sengamalay N."/>
            <person name="Fraser C.M."/>
            <person name="Hine E."/>
            <person name="Shefchek K.A."/>
            <person name="Das S.P."/>
            <person name="Tettelin H."/>
        </authorList>
    </citation>
    <scope>NUCLEOTIDE SEQUENCE [LARGE SCALE GENOMIC DNA]</scope>
    <source>
        <strain evidence="2 3">1956</strain>
    </source>
</reference>
<evidence type="ECO:0000313" key="2">
    <source>
        <dbReference type="EMBL" id="EUA57946.1"/>
    </source>
</evidence>
<dbReference type="Proteomes" id="UP000020825">
    <property type="component" value="Unassembled WGS sequence"/>
</dbReference>